<feature type="transmembrane region" description="Helical" evidence="9">
    <location>
        <begin position="407"/>
        <end position="427"/>
    </location>
</feature>
<feature type="transmembrane region" description="Helical" evidence="9">
    <location>
        <begin position="73"/>
        <end position="91"/>
    </location>
</feature>
<dbReference type="GO" id="GO:0005886">
    <property type="term" value="C:plasma membrane"/>
    <property type="evidence" value="ECO:0007669"/>
    <property type="project" value="UniProtKB-SubCell"/>
</dbReference>
<keyword evidence="12" id="KW-1185">Reference proteome</keyword>
<dbReference type="EMBL" id="BAJS01000030">
    <property type="protein sequence ID" value="GAK37841.1"/>
    <property type="molecule type" value="Genomic_DNA"/>
</dbReference>
<evidence type="ECO:0000256" key="2">
    <source>
        <dbReference type="ARBA" id="ARBA00022448"/>
    </source>
</evidence>
<keyword evidence="4 8" id="KW-0812">Transmembrane</keyword>
<dbReference type="PROSITE" id="PS01023">
    <property type="entry name" value="PTR2_2"/>
    <property type="match status" value="1"/>
</dbReference>
<dbReference type="RefSeq" id="WP_024997420.1">
    <property type="nucleotide sequence ID" value="NZ_ATZI01000018.1"/>
</dbReference>
<proteinExistence type="inferred from homology"/>
<evidence type="ECO:0000256" key="9">
    <source>
        <dbReference type="SAM" id="Phobius"/>
    </source>
</evidence>
<evidence type="ECO:0000256" key="3">
    <source>
        <dbReference type="ARBA" id="ARBA00022475"/>
    </source>
</evidence>
<dbReference type="PROSITE" id="PS50850">
    <property type="entry name" value="MFS"/>
    <property type="match status" value="1"/>
</dbReference>
<feature type="transmembrane region" description="Helical" evidence="9">
    <location>
        <begin position="474"/>
        <end position="495"/>
    </location>
</feature>
<keyword evidence="6 9" id="KW-1133">Transmembrane helix</keyword>
<evidence type="ECO:0000256" key="8">
    <source>
        <dbReference type="RuleBase" id="RU003755"/>
    </source>
</evidence>
<evidence type="ECO:0000256" key="4">
    <source>
        <dbReference type="ARBA" id="ARBA00022692"/>
    </source>
</evidence>
<feature type="transmembrane region" description="Helical" evidence="9">
    <location>
        <begin position="287"/>
        <end position="304"/>
    </location>
</feature>
<comment type="similarity">
    <text evidence="8">Belongs to the major facilitator superfamily. Proton-dependent oligopeptide transporter (POT/PTR) (TC 2.A.17) family.</text>
</comment>
<dbReference type="SUPFAM" id="SSF103473">
    <property type="entry name" value="MFS general substrate transporter"/>
    <property type="match status" value="2"/>
</dbReference>
<feature type="transmembrane region" description="Helical" evidence="9">
    <location>
        <begin position="150"/>
        <end position="173"/>
    </location>
</feature>
<organism evidence="11 12">
    <name type="scientific">Bacteroides graminisolvens DSM 19988 = JCM 15093</name>
    <dbReference type="NCBI Taxonomy" id="1121097"/>
    <lineage>
        <taxon>Bacteria</taxon>
        <taxon>Pseudomonadati</taxon>
        <taxon>Bacteroidota</taxon>
        <taxon>Bacteroidia</taxon>
        <taxon>Bacteroidales</taxon>
        <taxon>Bacteroidaceae</taxon>
        <taxon>Bacteroides</taxon>
    </lineage>
</organism>
<keyword evidence="2 8" id="KW-0813">Transport</keyword>
<dbReference type="OrthoDB" id="9772725at2"/>
<sequence>MMDKHPKGLLSAALANLGERFGFYTMMAILVLFLQAKFGLNGKDAGLIYSVFYFSIYILAFVGGLIADKTRNYKGTILTGLVVMAVGYFMLAVPTPTPVSDKTLFLVITCLGLLIIAFGNGLFKGNLQALVGQMYDNPTYSSMRDSGFSLFYMFINIGAIFAPIAAVGIRGWWLDKHGYSYNADLPSLCHGHLAGTLSPEASDLMTKLSAEVSVNPVTDMSVFAADYLNVFTTGFHYAFAIAILAMLLSLTIYIVNKRTFPDPSGKKAQQNDAGVVEMDAKEVKQRMYALFAVFGVVIFFWFSFHQNGLTLTYFAKEYTDLNLFGMSISAELFQTLNPFFVVFLTPIVMGVFAAQRKLGKEPSTPKKIAIGMGIAALAFVVMAVGSYMSNLPLHKDIITLGSSSVKVTPFLLMLTYLILTVAELYISPLGISFVSKVAPPKYQGVMQGGWLGATAIGNQLLFIGAVLYESIPIWLTWTVFVVACSLSMITMFIMLKWLERVAK</sequence>
<dbReference type="AlphaFoldDB" id="A0A069D6B0"/>
<gene>
    <name evidence="11" type="ORF">JCM15093_3125</name>
</gene>
<reference evidence="11 12" key="1">
    <citation type="journal article" date="2015" name="Microbes Environ.">
        <title>Distribution and evolution of nitrogen fixation genes in the phylum bacteroidetes.</title>
        <authorList>
            <person name="Inoue J."/>
            <person name="Oshima K."/>
            <person name="Suda W."/>
            <person name="Sakamoto M."/>
            <person name="Iino T."/>
            <person name="Noda S."/>
            <person name="Hongoh Y."/>
            <person name="Hattori M."/>
            <person name="Ohkuma M."/>
        </authorList>
    </citation>
    <scope>NUCLEOTIDE SEQUENCE [LARGE SCALE GENOMIC DNA]</scope>
    <source>
        <strain evidence="11 12">JCM 15093</strain>
    </source>
</reference>
<keyword evidence="7 9" id="KW-0472">Membrane</keyword>
<dbReference type="PANTHER" id="PTHR23517:SF15">
    <property type="entry name" value="PROTON-DEPENDENT OLIGOPEPTIDE FAMILY TRANSPORT PROTEIN"/>
    <property type="match status" value="1"/>
</dbReference>
<dbReference type="InterPro" id="IPR020846">
    <property type="entry name" value="MFS_dom"/>
</dbReference>
<dbReference type="PANTHER" id="PTHR23517">
    <property type="entry name" value="RESISTANCE PROTEIN MDTM, PUTATIVE-RELATED-RELATED"/>
    <property type="match status" value="1"/>
</dbReference>
<keyword evidence="5" id="KW-0571">Peptide transport</keyword>
<keyword evidence="3" id="KW-1003">Cell membrane</keyword>
<feature type="transmembrane region" description="Helical" evidence="9">
    <location>
        <begin position="21"/>
        <end position="40"/>
    </location>
</feature>
<feature type="domain" description="Major facilitator superfamily (MFS) profile" evidence="10">
    <location>
        <begin position="1"/>
        <end position="257"/>
    </location>
</feature>
<name>A0A069D6B0_9BACE</name>
<dbReference type="GO" id="GO:0006857">
    <property type="term" value="P:oligopeptide transport"/>
    <property type="evidence" value="ECO:0007669"/>
    <property type="project" value="InterPro"/>
</dbReference>
<dbReference type="CDD" id="cd17346">
    <property type="entry name" value="MFS_DtpA_like"/>
    <property type="match status" value="1"/>
</dbReference>
<dbReference type="Pfam" id="PF00854">
    <property type="entry name" value="PTR2"/>
    <property type="match status" value="2"/>
</dbReference>
<dbReference type="InterPro" id="IPR036259">
    <property type="entry name" value="MFS_trans_sf"/>
</dbReference>
<feature type="transmembrane region" description="Helical" evidence="9">
    <location>
        <begin position="336"/>
        <end position="356"/>
    </location>
</feature>
<feature type="transmembrane region" description="Helical" evidence="9">
    <location>
        <begin position="103"/>
        <end position="123"/>
    </location>
</feature>
<comment type="caution">
    <text evidence="11">The sequence shown here is derived from an EMBL/GenBank/DDBJ whole genome shotgun (WGS) entry which is preliminary data.</text>
</comment>
<dbReference type="InterPro" id="IPR050171">
    <property type="entry name" value="MFS_Transporters"/>
</dbReference>
<accession>A0A069D6B0</accession>
<evidence type="ECO:0000313" key="12">
    <source>
        <dbReference type="Proteomes" id="UP000027601"/>
    </source>
</evidence>
<feature type="transmembrane region" description="Helical" evidence="9">
    <location>
        <begin position="368"/>
        <end position="387"/>
    </location>
</feature>
<dbReference type="InterPro" id="IPR018456">
    <property type="entry name" value="PTR2_symporter_CS"/>
</dbReference>
<dbReference type="GO" id="GO:1904680">
    <property type="term" value="F:peptide transmembrane transporter activity"/>
    <property type="evidence" value="ECO:0007669"/>
    <property type="project" value="InterPro"/>
</dbReference>
<feature type="transmembrane region" description="Helical" evidence="9">
    <location>
        <begin position="235"/>
        <end position="256"/>
    </location>
</feature>
<dbReference type="eggNOG" id="COG3104">
    <property type="taxonomic scope" value="Bacteria"/>
</dbReference>
<dbReference type="InterPro" id="IPR005279">
    <property type="entry name" value="Dipep/tripep_permease"/>
</dbReference>
<dbReference type="NCBIfam" id="TIGR00924">
    <property type="entry name" value="yjdL_sub1_fam"/>
    <property type="match status" value="1"/>
</dbReference>
<feature type="transmembrane region" description="Helical" evidence="9">
    <location>
        <begin position="448"/>
        <end position="468"/>
    </location>
</feature>
<evidence type="ECO:0000313" key="11">
    <source>
        <dbReference type="EMBL" id="GAK37841.1"/>
    </source>
</evidence>
<evidence type="ECO:0000259" key="10">
    <source>
        <dbReference type="PROSITE" id="PS50850"/>
    </source>
</evidence>
<keyword evidence="5" id="KW-0653">Protein transport</keyword>
<evidence type="ECO:0000256" key="7">
    <source>
        <dbReference type="ARBA" id="ARBA00023136"/>
    </source>
</evidence>
<dbReference type="Proteomes" id="UP000027601">
    <property type="component" value="Unassembled WGS sequence"/>
</dbReference>
<evidence type="ECO:0000256" key="6">
    <source>
        <dbReference type="ARBA" id="ARBA00022989"/>
    </source>
</evidence>
<feature type="transmembrane region" description="Helical" evidence="9">
    <location>
        <begin position="46"/>
        <end position="66"/>
    </location>
</feature>
<dbReference type="InterPro" id="IPR000109">
    <property type="entry name" value="POT_fam"/>
</dbReference>
<evidence type="ECO:0000256" key="1">
    <source>
        <dbReference type="ARBA" id="ARBA00004651"/>
    </source>
</evidence>
<dbReference type="STRING" id="1121097.GCA_000428125_02826"/>
<protein>
    <submittedName>
        <fullName evidence="11">Di-/tripeptide transporter</fullName>
    </submittedName>
</protein>
<comment type="subcellular location">
    <subcellularLocation>
        <location evidence="1">Cell membrane</location>
        <topology evidence="1">Multi-pass membrane protein</topology>
    </subcellularLocation>
    <subcellularLocation>
        <location evidence="8">Membrane</location>
        <topology evidence="8">Multi-pass membrane protein</topology>
    </subcellularLocation>
</comment>
<dbReference type="Gene3D" id="1.20.1250.20">
    <property type="entry name" value="MFS general substrate transporter like domains"/>
    <property type="match status" value="2"/>
</dbReference>
<evidence type="ECO:0000256" key="5">
    <source>
        <dbReference type="ARBA" id="ARBA00022856"/>
    </source>
</evidence>